<evidence type="ECO:0000313" key="3">
    <source>
        <dbReference type="EMBL" id="GBG68409.1"/>
    </source>
</evidence>
<gene>
    <name evidence="3" type="ORF">CBR_g2954</name>
</gene>
<dbReference type="PANTHER" id="PTHR43834:SF6">
    <property type="entry name" value="GTPASE DER"/>
    <property type="match status" value="1"/>
</dbReference>
<name>A0A388KED3_CHABU</name>
<organism evidence="3 4">
    <name type="scientific">Chara braunii</name>
    <name type="common">Braun's stonewort</name>
    <dbReference type="NCBI Taxonomy" id="69332"/>
    <lineage>
        <taxon>Eukaryota</taxon>
        <taxon>Viridiplantae</taxon>
        <taxon>Streptophyta</taxon>
        <taxon>Charophyceae</taxon>
        <taxon>Charales</taxon>
        <taxon>Characeae</taxon>
        <taxon>Chara</taxon>
    </lineage>
</organism>
<reference evidence="3 4" key="1">
    <citation type="journal article" date="2018" name="Cell">
        <title>The Chara Genome: Secondary Complexity and Implications for Plant Terrestrialization.</title>
        <authorList>
            <person name="Nishiyama T."/>
            <person name="Sakayama H."/>
            <person name="Vries J.D."/>
            <person name="Buschmann H."/>
            <person name="Saint-Marcoux D."/>
            <person name="Ullrich K.K."/>
            <person name="Haas F.B."/>
            <person name="Vanderstraeten L."/>
            <person name="Becker D."/>
            <person name="Lang D."/>
            <person name="Vosolsobe S."/>
            <person name="Rombauts S."/>
            <person name="Wilhelmsson P.K.I."/>
            <person name="Janitza P."/>
            <person name="Kern R."/>
            <person name="Heyl A."/>
            <person name="Rumpler F."/>
            <person name="Villalobos L.I.A.C."/>
            <person name="Clay J.M."/>
            <person name="Skokan R."/>
            <person name="Toyoda A."/>
            <person name="Suzuki Y."/>
            <person name="Kagoshima H."/>
            <person name="Schijlen E."/>
            <person name="Tajeshwar N."/>
            <person name="Catarino B."/>
            <person name="Hetherington A.J."/>
            <person name="Saltykova A."/>
            <person name="Bonnot C."/>
            <person name="Breuninger H."/>
            <person name="Symeonidi A."/>
            <person name="Radhakrishnan G.V."/>
            <person name="Van Nieuwerburgh F."/>
            <person name="Deforce D."/>
            <person name="Chang C."/>
            <person name="Karol K.G."/>
            <person name="Hedrich R."/>
            <person name="Ulvskov P."/>
            <person name="Glockner G."/>
            <person name="Delwiche C.F."/>
            <person name="Petrasek J."/>
            <person name="Van de Peer Y."/>
            <person name="Friml J."/>
            <person name="Beilby M."/>
            <person name="Dolan L."/>
            <person name="Kohara Y."/>
            <person name="Sugano S."/>
            <person name="Fujiyama A."/>
            <person name="Delaux P.-M."/>
            <person name="Quint M."/>
            <person name="TheiBen G."/>
            <person name="Hagemann M."/>
            <person name="Harholt J."/>
            <person name="Dunand C."/>
            <person name="Zachgo S."/>
            <person name="Langdale J."/>
            <person name="Maumus F."/>
            <person name="Straeten D.V.D."/>
            <person name="Gould S.B."/>
            <person name="Rensing S.A."/>
        </authorList>
    </citation>
    <scope>NUCLEOTIDE SEQUENCE [LARGE SCALE GENOMIC DNA]</scope>
    <source>
        <strain evidence="3 4">S276</strain>
    </source>
</reference>
<dbReference type="Gramene" id="GBG68409">
    <property type="protein sequence ID" value="GBG68409"/>
    <property type="gene ID" value="CBR_g2954"/>
</dbReference>
<comment type="caution">
    <text evidence="3">The sequence shown here is derived from an EMBL/GenBank/DDBJ whole genome shotgun (WGS) entry which is preliminary data.</text>
</comment>
<dbReference type="EMBL" id="BFEA01000100">
    <property type="protein sequence ID" value="GBG68409.1"/>
    <property type="molecule type" value="Genomic_DNA"/>
</dbReference>
<dbReference type="Gene3D" id="3.30.300.20">
    <property type="match status" value="1"/>
</dbReference>
<evidence type="ECO:0000256" key="1">
    <source>
        <dbReference type="SAM" id="MobiDB-lite"/>
    </source>
</evidence>
<dbReference type="Proteomes" id="UP000265515">
    <property type="component" value="Unassembled WGS sequence"/>
</dbReference>
<evidence type="ECO:0000313" key="4">
    <source>
        <dbReference type="Proteomes" id="UP000265515"/>
    </source>
</evidence>
<sequence>MQYFVRMNAPERSRFTPGALPLRRLTPPPRSVSGVPVMFLSAINGHGVADLMPQVSNVYAKWCTRLSTARLNRWLLKVQARHMRGKDGYGAQVRYLTQVKARPPTFVAFFSGVGELPDSELRFLASAIREDFGLSGIPLRVLGRRKGKGSALSSVKRRAAGSGKPGVTHKKLQSSPTTSGKRPLSRKPVVTHKPTTSRKRTMRMGSHS</sequence>
<dbReference type="OrthoDB" id="8954335at2759"/>
<accession>A0A388KED3</accession>
<dbReference type="InterPro" id="IPR015946">
    <property type="entry name" value="KH_dom-like_a/b"/>
</dbReference>
<dbReference type="AlphaFoldDB" id="A0A388KED3"/>
<feature type="region of interest" description="Disordered" evidence="1">
    <location>
        <begin position="148"/>
        <end position="208"/>
    </location>
</feature>
<keyword evidence="4" id="KW-1185">Reference proteome</keyword>
<feature type="domain" description="GTPase Der C-terminal KH-domain-like" evidence="2">
    <location>
        <begin position="65"/>
        <end position="142"/>
    </location>
</feature>
<dbReference type="Pfam" id="PF14714">
    <property type="entry name" value="KH_dom-like"/>
    <property type="match status" value="1"/>
</dbReference>
<dbReference type="InterPro" id="IPR032859">
    <property type="entry name" value="KH_dom-like"/>
</dbReference>
<protein>
    <recommendedName>
        <fullName evidence="2">GTPase Der C-terminal KH-domain-like domain-containing protein</fullName>
    </recommendedName>
</protein>
<dbReference type="STRING" id="69332.A0A388KED3"/>
<dbReference type="PANTHER" id="PTHR43834">
    <property type="entry name" value="GTPASE DER"/>
    <property type="match status" value="1"/>
</dbReference>
<proteinExistence type="predicted"/>
<evidence type="ECO:0000259" key="2">
    <source>
        <dbReference type="Pfam" id="PF14714"/>
    </source>
</evidence>